<dbReference type="AlphaFoldDB" id="A0A1I1WUP1"/>
<evidence type="ECO:0000256" key="3">
    <source>
        <dbReference type="ARBA" id="ARBA00023125"/>
    </source>
</evidence>
<dbReference type="Gene3D" id="1.10.10.10">
    <property type="entry name" value="Winged helix-like DNA-binding domain superfamily/Winged helix DNA-binding domain"/>
    <property type="match status" value="1"/>
</dbReference>
<dbReference type="SUPFAM" id="SSF53850">
    <property type="entry name" value="Periplasmic binding protein-like II"/>
    <property type="match status" value="1"/>
</dbReference>
<keyword evidence="2" id="KW-0805">Transcription regulation</keyword>
<feature type="domain" description="HTH lysR-type" evidence="5">
    <location>
        <begin position="1"/>
        <end position="59"/>
    </location>
</feature>
<dbReference type="SUPFAM" id="SSF46785">
    <property type="entry name" value="Winged helix' DNA-binding domain"/>
    <property type="match status" value="1"/>
</dbReference>
<dbReference type="STRING" id="500610.SAMN02799615_00021"/>
<accession>A0A1I1WUP1</accession>
<reference evidence="7" key="1">
    <citation type="submission" date="2016-10" db="EMBL/GenBank/DDBJ databases">
        <authorList>
            <person name="Varghese N."/>
            <person name="Submissions S."/>
        </authorList>
    </citation>
    <scope>NUCLEOTIDE SEQUENCE [LARGE SCALE GENOMIC DNA]</scope>
    <source>
        <strain evidence="7">UNC178MFTsu3.1</strain>
    </source>
</reference>
<dbReference type="Pfam" id="PF03466">
    <property type="entry name" value="LysR_substrate"/>
    <property type="match status" value="1"/>
</dbReference>
<sequence>MDRLEVMTMLLAAVDRGSLSAAARALQIPVSTLTRNVTQLEDALGTRLLIRTTRKLALTDAGTAYVAAARRILDQVDEQERDAKGEFTTPRGELVITTPVQFGRLHVLPVINAFLAQFPAIKVSLIQSDRNIDLIDARVDLAVRIGKLPDSSLVATRVGALRAVVCASPGFLATHGVPQHPEDLARVPCVVFNSPYLSPWRFRMPGSNEPTIVAVNPRLEVTAPDSATDACVAGLGPTLLLEHDVAEAVAAGRLRVILSQFEVEPVPVHMVHVSRNVMPMKLRRFIDFAAPRLRESLAHFGKTP</sequence>
<dbReference type="InterPro" id="IPR005119">
    <property type="entry name" value="LysR_subst-bd"/>
</dbReference>
<dbReference type="InterPro" id="IPR058163">
    <property type="entry name" value="LysR-type_TF_proteobact-type"/>
</dbReference>
<keyword evidence="3 6" id="KW-0238">DNA-binding</keyword>
<keyword evidence="7" id="KW-1185">Reference proteome</keyword>
<dbReference type="PANTHER" id="PTHR30537:SF5">
    <property type="entry name" value="HTH-TYPE TRANSCRIPTIONAL ACTIVATOR TTDR-RELATED"/>
    <property type="match status" value="1"/>
</dbReference>
<dbReference type="EMBL" id="FONH01000001">
    <property type="protein sequence ID" value="SFD98731.1"/>
    <property type="molecule type" value="Genomic_DNA"/>
</dbReference>
<dbReference type="Pfam" id="PF00126">
    <property type="entry name" value="HTH_1"/>
    <property type="match status" value="1"/>
</dbReference>
<evidence type="ECO:0000313" key="7">
    <source>
        <dbReference type="Proteomes" id="UP000199477"/>
    </source>
</evidence>
<dbReference type="PANTHER" id="PTHR30537">
    <property type="entry name" value="HTH-TYPE TRANSCRIPTIONAL REGULATOR"/>
    <property type="match status" value="1"/>
</dbReference>
<organism evidence="6 7">
    <name type="scientific">Dyella marensis</name>
    <dbReference type="NCBI Taxonomy" id="500610"/>
    <lineage>
        <taxon>Bacteria</taxon>
        <taxon>Pseudomonadati</taxon>
        <taxon>Pseudomonadota</taxon>
        <taxon>Gammaproteobacteria</taxon>
        <taxon>Lysobacterales</taxon>
        <taxon>Rhodanobacteraceae</taxon>
        <taxon>Dyella</taxon>
    </lineage>
</organism>
<evidence type="ECO:0000256" key="1">
    <source>
        <dbReference type="ARBA" id="ARBA00009437"/>
    </source>
</evidence>
<dbReference type="InterPro" id="IPR036388">
    <property type="entry name" value="WH-like_DNA-bd_sf"/>
</dbReference>
<dbReference type="GO" id="GO:0006351">
    <property type="term" value="P:DNA-templated transcription"/>
    <property type="evidence" value="ECO:0007669"/>
    <property type="project" value="TreeGrafter"/>
</dbReference>
<proteinExistence type="inferred from homology"/>
<dbReference type="RefSeq" id="WP_035322757.1">
    <property type="nucleotide sequence ID" value="NZ_FONH01000001.1"/>
</dbReference>
<evidence type="ECO:0000256" key="2">
    <source>
        <dbReference type="ARBA" id="ARBA00023015"/>
    </source>
</evidence>
<dbReference type="FunFam" id="1.10.10.10:FF:000001">
    <property type="entry name" value="LysR family transcriptional regulator"/>
    <property type="match status" value="1"/>
</dbReference>
<dbReference type="Proteomes" id="UP000199477">
    <property type="component" value="Unassembled WGS sequence"/>
</dbReference>
<gene>
    <name evidence="6" type="ORF">SAMN02799615_00021</name>
</gene>
<dbReference type="Gene3D" id="3.40.190.290">
    <property type="match status" value="1"/>
</dbReference>
<comment type="similarity">
    <text evidence="1">Belongs to the LysR transcriptional regulatory family.</text>
</comment>
<evidence type="ECO:0000259" key="5">
    <source>
        <dbReference type="PROSITE" id="PS50931"/>
    </source>
</evidence>
<keyword evidence="4" id="KW-0804">Transcription</keyword>
<evidence type="ECO:0000256" key="4">
    <source>
        <dbReference type="ARBA" id="ARBA00023163"/>
    </source>
</evidence>
<dbReference type="GO" id="GO:0043565">
    <property type="term" value="F:sequence-specific DNA binding"/>
    <property type="evidence" value="ECO:0007669"/>
    <property type="project" value="TreeGrafter"/>
</dbReference>
<dbReference type="GO" id="GO:0003700">
    <property type="term" value="F:DNA-binding transcription factor activity"/>
    <property type="evidence" value="ECO:0007669"/>
    <property type="project" value="InterPro"/>
</dbReference>
<name>A0A1I1WUP1_9GAMM</name>
<dbReference type="InterPro" id="IPR000847">
    <property type="entry name" value="LysR_HTH_N"/>
</dbReference>
<evidence type="ECO:0000313" key="6">
    <source>
        <dbReference type="EMBL" id="SFD98731.1"/>
    </source>
</evidence>
<dbReference type="PROSITE" id="PS50931">
    <property type="entry name" value="HTH_LYSR"/>
    <property type="match status" value="1"/>
</dbReference>
<dbReference type="InterPro" id="IPR036390">
    <property type="entry name" value="WH_DNA-bd_sf"/>
</dbReference>
<dbReference type="CDD" id="cd08471">
    <property type="entry name" value="PBP2_CrgA_like_2"/>
    <property type="match status" value="1"/>
</dbReference>
<protein>
    <submittedName>
        <fullName evidence="6">DNA-binding transcriptional regulator, LysR family</fullName>
    </submittedName>
</protein>